<reference evidence="1" key="2">
    <citation type="submission" date="2019-01" db="UniProtKB">
        <authorList>
            <consortium name="EnsemblPlants"/>
        </authorList>
    </citation>
    <scope>IDENTIFICATION</scope>
    <source>
        <strain evidence="1">cv. Heinz 1706</strain>
    </source>
</reference>
<dbReference type="EnsemblPlants" id="Solyc02g091345.1.1">
    <property type="protein sequence ID" value="Solyc02g091345.1.1"/>
    <property type="gene ID" value="Solyc02g091345.1"/>
</dbReference>
<protein>
    <submittedName>
        <fullName evidence="1">Uncharacterized protein</fullName>
    </submittedName>
</protein>
<dbReference type="Proteomes" id="UP000004994">
    <property type="component" value="Chromosome 2"/>
</dbReference>
<keyword evidence="2" id="KW-1185">Reference proteome</keyword>
<evidence type="ECO:0000313" key="2">
    <source>
        <dbReference type="Proteomes" id="UP000004994"/>
    </source>
</evidence>
<dbReference type="AlphaFoldDB" id="A0A3Q7FCQ7"/>
<accession>A0A3Q7FCQ7</accession>
<organism evidence="1">
    <name type="scientific">Solanum lycopersicum</name>
    <name type="common">Tomato</name>
    <name type="synonym">Lycopersicon esculentum</name>
    <dbReference type="NCBI Taxonomy" id="4081"/>
    <lineage>
        <taxon>Eukaryota</taxon>
        <taxon>Viridiplantae</taxon>
        <taxon>Streptophyta</taxon>
        <taxon>Embryophyta</taxon>
        <taxon>Tracheophyta</taxon>
        <taxon>Spermatophyta</taxon>
        <taxon>Magnoliopsida</taxon>
        <taxon>eudicotyledons</taxon>
        <taxon>Gunneridae</taxon>
        <taxon>Pentapetalae</taxon>
        <taxon>asterids</taxon>
        <taxon>lamiids</taxon>
        <taxon>Solanales</taxon>
        <taxon>Solanaceae</taxon>
        <taxon>Solanoideae</taxon>
        <taxon>Solaneae</taxon>
        <taxon>Solanum</taxon>
        <taxon>Solanum subgen. Lycopersicon</taxon>
    </lineage>
</organism>
<sequence>MFVSPLITRIGSSSIRSLSNFRTRCLKQLHMARPPILALAIPSDTGRVLSIQSHTVQVYMIKLLPDAQNRYKPSALVTKDRIISTLYRHELVRIINQTTC</sequence>
<dbReference type="Gramene" id="Solyc02g091345.1.1">
    <property type="protein sequence ID" value="Solyc02g091345.1.1"/>
    <property type="gene ID" value="Solyc02g091345.1"/>
</dbReference>
<reference evidence="1" key="1">
    <citation type="journal article" date="2012" name="Nature">
        <title>The tomato genome sequence provides insights into fleshy fruit evolution.</title>
        <authorList>
            <consortium name="Tomato Genome Consortium"/>
        </authorList>
    </citation>
    <scope>NUCLEOTIDE SEQUENCE [LARGE SCALE GENOMIC DNA]</scope>
    <source>
        <strain evidence="1">cv. Heinz 1706</strain>
    </source>
</reference>
<dbReference type="InParanoid" id="A0A3Q7FCQ7"/>
<proteinExistence type="predicted"/>
<evidence type="ECO:0000313" key="1">
    <source>
        <dbReference type="EnsemblPlants" id="Solyc02g091345.1.1"/>
    </source>
</evidence>
<dbReference type="STRING" id="4081.A0A3Q7FCQ7"/>
<name>A0A3Q7FCQ7_SOLLC</name>